<dbReference type="NCBIfam" id="NF040580">
    <property type="entry name" value="MBL_fold_Vmh"/>
    <property type="match status" value="1"/>
</dbReference>
<keyword evidence="4" id="KW-1185">Reference proteome</keyword>
<sequence length="296" mass="32410">MDGLTHNNIRFIMKRAFTAIAALVISSTAFAAPLTMKTYNPQENAVFPVSSTLVYGPSEAVLFDAQFSVKDGEKLVAMIRESGKKLSRIVITSGDPDFYFGLEPIVKAFPNVEIVATPAVVSHIEATRDAKLAYWGPQLKADAPHQLYTPKPLHDMRFTIDGEAVEIKHPESYAAYVWIPANKAILGGTGVASGIHIWSADTQTVTRRNEWRGVLKAMQAEQPQTVIPGHYLGKLPSGAKAITFTLDYLQKFELALNSQKDSAGVIKVMKKAYPDLADESSLELSAKVNTGEMAWK</sequence>
<dbReference type="PANTHER" id="PTHR42951">
    <property type="entry name" value="METALLO-BETA-LACTAMASE DOMAIN-CONTAINING"/>
    <property type="match status" value="1"/>
</dbReference>
<accession>A0ABX9FXU3</accession>
<dbReference type="Gene3D" id="3.60.15.10">
    <property type="entry name" value="Ribonuclease Z/Hydroxyacylglutathione hydrolase-like"/>
    <property type="match status" value="1"/>
</dbReference>
<dbReference type="EMBL" id="QNRL01000006">
    <property type="protein sequence ID" value="RBP10104.1"/>
    <property type="molecule type" value="Genomic_DNA"/>
</dbReference>
<dbReference type="SMART" id="SM00849">
    <property type="entry name" value="Lactamase_B"/>
    <property type="match status" value="1"/>
</dbReference>
<organism evidence="3 4">
    <name type="scientific">Pseudocitrobacter faecalis</name>
    <dbReference type="NCBI Taxonomy" id="1398493"/>
    <lineage>
        <taxon>Bacteria</taxon>
        <taxon>Pseudomonadati</taxon>
        <taxon>Pseudomonadota</taxon>
        <taxon>Gammaproteobacteria</taxon>
        <taxon>Enterobacterales</taxon>
        <taxon>Enterobacteriaceae</taxon>
        <taxon>Pseudocitrobacter</taxon>
    </lineage>
</organism>
<dbReference type="Proteomes" id="UP000253201">
    <property type="component" value="Unassembled WGS sequence"/>
</dbReference>
<dbReference type="SUPFAM" id="SSF56281">
    <property type="entry name" value="Metallo-hydrolase/oxidoreductase"/>
    <property type="match status" value="1"/>
</dbReference>
<name>A0ABX9FXU3_9ENTR</name>
<evidence type="ECO:0000259" key="2">
    <source>
        <dbReference type="SMART" id="SM00849"/>
    </source>
</evidence>
<dbReference type="InterPro" id="IPR050855">
    <property type="entry name" value="NDM-1-like"/>
</dbReference>
<evidence type="ECO:0000313" key="4">
    <source>
        <dbReference type="Proteomes" id="UP000253201"/>
    </source>
</evidence>
<dbReference type="PANTHER" id="PTHR42951:SF14">
    <property type="entry name" value="METALLO-BETA-LACTAMASE SUPERFAMILY PROTEIN"/>
    <property type="match status" value="1"/>
</dbReference>
<dbReference type="InterPro" id="IPR001279">
    <property type="entry name" value="Metallo-B-lactamas"/>
</dbReference>
<feature type="chain" id="PRO_5046327621" evidence="1">
    <location>
        <begin position="32"/>
        <end position="296"/>
    </location>
</feature>
<evidence type="ECO:0000256" key="1">
    <source>
        <dbReference type="SAM" id="SignalP"/>
    </source>
</evidence>
<reference evidence="3 4" key="1">
    <citation type="submission" date="2018-06" db="EMBL/GenBank/DDBJ databases">
        <title>Genomic Encyclopedia of Type Strains, Phase IV (KMG-IV): sequencing the most valuable type-strain genomes for metagenomic binning, comparative biology and taxonomic classification.</title>
        <authorList>
            <person name="Goeker M."/>
        </authorList>
    </citation>
    <scope>NUCLEOTIDE SEQUENCE [LARGE SCALE GENOMIC DNA]</scope>
    <source>
        <strain evidence="3 4">DSM 27453</strain>
    </source>
</reference>
<feature type="signal peptide" evidence="1">
    <location>
        <begin position="1"/>
        <end position="31"/>
    </location>
</feature>
<evidence type="ECO:0000313" key="3">
    <source>
        <dbReference type="EMBL" id="RBP10104.1"/>
    </source>
</evidence>
<comment type="caution">
    <text evidence="3">The sequence shown here is derived from an EMBL/GenBank/DDBJ whole genome shotgun (WGS) entry which is preliminary data.</text>
</comment>
<keyword evidence="1" id="KW-0732">Signal</keyword>
<protein>
    <submittedName>
        <fullName evidence="3">Glyoxylase-like metal-dependent hydrolase (Beta-lactamase superfamily II)</fullName>
    </submittedName>
</protein>
<dbReference type="CDD" id="cd07739">
    <property type="entry name" value="metallo-hydrolase-like_MBL-fold"/>
    <property type="match status" value="1"/>
</dbReference>
<dbReference type="Pfam" id="PF00753">
    <property type="entry name" value="Lactamase_B"/>
    <property type="match status" value="1"/>
</dbReference>
<proteinExistence type="predicted"/>
<dbReference type="InterPro" id="IPR036866">
    <property type="entry name" value="RibonucZ/Hydroxyglut_hydro"/>
</dbReference>
<feature type="domain" description="Metallo-beta-lactamase" evidence="2">
    <location>
        <begin position="48"/>
        <end position="230"/>
    </location>
</feature>
<gene>
    <name evidence="3" type="ORF">DFQ50_106164</name>
</gene>